<gene>
    <name evidence="3" type="ORF">Sango_2865100</name>
</gene>
<feature type="region of interest" description="Disordered" evidence="1">
    <location>
        <begin position="146"/>
        <end position="171"/>
    </location>
</feature>
<sequence length="187" mass="19859">MLALIPKRLRLVLDAMISPSQNAFVPGRSIGDNILLAQEMFTGYNRQGLPKRCALKVDLRKAYDTVEWDFLIAALQLFGFPDILLVVAAGGSDVPVLVRSGHGSPAVDDADVASIQAFRRGLDKFANLSGLHANPQKSQLIISRSAQEEGAPNCSSAVPGGSPPPQVPRSSSFSLTAIYLGLPSPPP</sequence>
<dbReference type="InterPro" id="IPR000477">
    <property type="entry name" value="RT_dom"/>
</dbReference>
<proteinExistence type="predicted"/>
<dbReference type="Pfam" id="PF00078">
    <property type="entry name" value="RVT_1"/>
    <property type="match status" value="1"/>
</dbReference>
<dbReference type="AlphaFoldDB" id="A0AAE1VVT6"/>
<dbReference type="Proteomes" id="UP001289374">
    <property type="component" value="Unassembled WGS sequence"/>
</dbReference>
<comment type="caution">
    <text evidence="3">The sequence shown here is derived from an EMBL/GenBank/DDBJ whole genome shotgun (WGS) entry which is preliminary data.</text>
</comment>
<protein>
    <recommendedName>
        <fullName evidence="2">Reverse transcriptase domain-containing protein</fullName>
    </recommendedName>
</protein>
<reference evidence="3" key="2">
    <citation type="journal article" date="2024" name="Plant">
        <title>Genomic evolution and insights into agronomic trait innovations of Sesamum species.</title>
        <authorList>
            <person name="Miao H."/>
            <person name="Wang L."/>
            <person name="Qu L."/>
            <person name="Liu H."/>
            <person name="Sun Y."/>
            <person name="Le M."/>
            <person name="Wang Q."/>
            <person name="Wei S."/>
            <person name="Zheng Y."/>
            <person name="Lin W."/>
            <person name="Duan Y."/>
            <person name="Cao H."/>
            <person name="Xiong S."/>
            <person name="Wang X."/>
            <person name="Wei L."/>
            <person name="Li C."/>
            <person name="Ma Q."/>
            <person name="Ju M."/>
            <person name="Zhao R."/>
            <person name="Li G."/>
            <person name="Mu C."/>
            <person name="Tian Q."/>
            <person name="Mei H."/>
            <person name="Zhang T."/>
            <person name="Gao T."/>
            <person name="Zhang H."/>
        </authorList>
    </citation>
    <scope>NUCLEOTIDE SEQUENCE</scope>
    <source>
        <strain evidence="3">K16</strain>
    </source>
</reference>
<feature type="domain" description="Reverse transcriptase" evidence="2">
    <location>
        <begin position="4"/>
        <end position="83"/>
    </location>
</feature>
<accession>A0AAE1VVT6</accession>
<dbReference type="PANTHER" id="PTHR19446">
    <property type="entry name" value="REVERSE TRANSCRIPTASES"/>
    <property type="match status" value="1"/>
</dbReference>
<reference evidence="3" key="1">
    <citation type="submission" date="2020-06" db="EMBL/GenBank/DDBJ databases">
        <authorList>
            <person name="Li T."/>
            <person name="Hu X."/>
            <person name="Zhang T."/>
            <person name="Song X."/>
            <person name="Zhang H."/>
            <person name="Dai N."/>
            <person name="Sheng W."/>
            <person name="Hou X."/>
            <person name="Wei L."/>
        </authorList>
    </citation>
    <scope>NUCLEOTIDE SEQUENCE</scope>
    <source>
        <strain evidence="3">K16</strain>
        <tissue evidence="3">Leaf</tissue>
    </source>
</reference>
<dbReference type="EMBL" id="JACGWL010000685">
    <property type="protein sequence ID" value="KAK4382508.1"/>
    <property type="molecule type" value="Genomic_DNA"/>
</dbReference>
<evidence type="ECO:0000313" key="3">
    <source>
        <dbReference type="EMBL" id="KAK4382508.1"/>
    </source>
</evidence>
<keyword evidence="4" id="KW-1185">Reference proteome</keyword>
<organism evidence="3 4">
    <name type="scientific">Sesamum angolense</name>
    <dbReference type="NCBI Taxonomy" id="2727404"/>
    <lineage>
        <taxon>Eukaryota</taxon>
        <taxon>Viridiplantae</taxon>
        <taxon>Streptophyta</taxon>
        <taxon>Embryophyta</taxon>
        <taxon>Tracheophyta</taxon>
        <taxon>Spermatophyta</taxon>
        <taxon>Magnoliopsida</taxon>
        <taxon>eudicotyledons</taxon>
        <taxon>Gunneridae</taxon>
        <taxon>Pentapetalae</taxon>
        <taxon>asterids</taxon>
        <taxon>lamiids</taxon>
        <taxon>Lamiales</taxon>
        <taxon>Pedaliaceae</taxon>
        <taxon>Sesamum</taxon>
    </lineage>
</organism>
<evidence type="ECO:0000259" key="2">
    <source>
        <dbReference type="Pfam" id="PF00078"/>
    </source>
</evidence>
<evidence type="ECO:0000313" key="4">
    <source>
        <dbReference type="Proteomes" id="UP001289374"/>
    </source>
</evidence>
<evidence type="ECO:0000256" key="1">
    <source>
        <dbReference type="SAM" id="MobiDB-lite"/>
    </source>
</evidence>
<name>A0AAE1VVT6_9LAMI</name>